<dbReference type="PANTHER" id="PTHR11467:SF109">
    <property type="entry name" value="H15 DOMAIN-CONTAINING PROTEIN"/>
    <property type="match status" value="1"/>
</dbReference>
<dbReference type="GO" id="GO:0005730">
    <property type="term" value="C:nucleolus"/>
    <property type="evidence" value="ECO:0007669"/>
    <property type="project" value="TreeGrafter"/>
</dbReference>
<feature type="region of interest" description="Disordered" evidence="4">
    <location>
        <begin position="369"/>
        <end position="400"/>
    </location>
</feature>
<dbReference type="GO" id="GO:0045910">
    <property type="term" value="P:negative regulation of DNA recombination"/>
    <property type="evidence" value="ECO:0007669"/>
    <property type="project" value="TreeGrafter"/>
</dbReference>
<dbReference type="PANTHER" id="PTHR11467">
    <property type="entry name" value="HISTONE H1"/>
    <property type="match status" value="1"/>
</dbReference>
<protein>
    <recommendedName>
        <fullName evidence="5">H15 domain-containing protein</fullName>
    </recommendedName>
</protein>
<dbReference type="GO" id="GO:0006334">
    <property type="term" value="P:nucleosome assembly"/>
    <property type="evidence" value="ECO:0007669"/>
    <property type="project" value="InterPro"/>
</dbReference>
<evidence type="ECO:0000256" key="2">
    <source>
        <dbReference type="ARBA" id="ARBA00023125"/>
    </source>
</evidence>
<evidence type="ECO:0000313" key="6">
    <source>
        <dbReference type="EMBL" id="KAG8366721.1"/>
    </source>
</evidence>
<feature type="compositionally biased region" description="Basic and acidic residues" evidence="4">
    <location>
        <begin position="391"/>
        <end position="400"/>
    </location>
</feature>
<evidence type="ECO:0000256" key="4">
    <source>
        <dbReference type="SAM" id="MobiDB-lite"/>
    </source>
</evidence>
<evidence type="ECO:0000259" key="5">
    <source>
        <dbReference type="PROSITE" id="PS51504"/>
    </source>
</evidence>
<dbReference type="InterPro" id="IPR036390">
    <property type="entry name" value="WH_DNA-bd_sf"/>
</dbReference>
<keyword evidence="3" id="KW-0539">Nucleus</keyword>
<keyword evidence="2" id="KW-0238">DNA-binding</keyword>
<comment type="subcellular location">
    <subcellularLocation>
        <location evidence="1">Nucleus</location>
    </subcellularLocation>
</comment>
<dbReference type="SMART" id="SM00526">
    <property type="entry name" value="H15"/>
    <property type="match status" value="1"/>
</dbReference>
<dbReference type="SUPFAM" id="SSF46785">
    <property type="entry name" value="Winged helix' DNA-binding domain"/>
    <property type="match status" value="1"/>
</dbReference>
<reference evidence="6" key="1">
    <citation type="submission" date="2019-10" db="EMBL/GenBank/DDBJ databases">
        <authorList>
            <person name="Zhang R."/>
            <person name="Pan Y."/>
            <person name="Wang J."/>
            <person name="Ma R."/>
            <person name="Yu S."/>
        </authorList>
    </citation>
    <scope>NUCLEOTIDE SEQUENCE</scope>
    <source>
        <strain evidence="6">LA-IB0</strain>
        <tissue evidence="6">Leaf</tissue>
    </source>
</reference>
<dbReference type="GO" id="GO:0000786">
    <property type="term" value="C:nucleosome"/>
    <property type="evidence" value="ECO:0007669"/>
    <property type="project" value="InterPro"/>
</dbReference>
<comment type="caution">
    <text evidence="6">The sequence shown here is derived from an EMBL/GenBank/DDBJ whole genome shotgun (WGS) entry which is preliminary data.</text>
</comment>
<sequence length="400" mass="45985">MDSQTLPSILKQPTRGKLVMEKFRGLVFKLAQAHPNAPLTPSLETDIRNHLDHFFSQYKTPDHPPYSAMIERALRELNEKGGTSEGSISQFLEKEYDGLPWAHSALLKHHLGKLCESGDIIMNRGKRYMLAGVKNSSLNLRSTSKSKPPLKRKSKLKWRREWVIKRNRLHKKQVMIRTRTNQRLKCDKIEKNQELKSTENGVNSQVEEDQAKELRSCDLKHQQECEQAEDNTPGIPRPGRPPGFENSTHFGVDCCKQEQGIVIGEKEKNSRKMKSNLLILEEQPGIETAEESSESNRALQKPRPWSMRLRSRLIDTKISVKDVKSGNVDDDPPKNVRRGRPFERKPVATNVDDKFAFVNHYETRREDLAAEAKRGATKTLRIARYSKRQRRGDPAKLQRS</sequence>
<dbReference type="Pfam" id="PF00538">
    <property type="entry name" value="Linker_histone"/>
    <property type="match status" value="1"/>
</dbReference>
<dbReference type="EMBL" id="WHWC01000017">
    <property type="protein sequence ID" value="KAG8366721.1"/>
    <property type="molecule type" value="Genomic_DNA"/>
</dbReference>
<dbReference type="GO" id="GO:0031492">
    <property type="term" value="F:nucleosomal DNA binding"/>
    <property type="evidence" value="ECO:0007669"/>
    <property type="project" value="TreeGrafter"/>
</dbReference>
<name>A0AAV6WFF4_9LAMI</name>
<gene>
    <name evidence="6" type="ORF">BUALT_Bualt17G0108800</name>
</gene>
<dbReference type="Gene3D" id="1.10.10.10">
    <property type="entry name" value="Winged helix-like DNA-binding domain superfamily/Winged helix DNA-binding domain"/>
    <property type="match status" value="1"/>
</dbReference>
<accession>A0AAV6WFF4</accession>
<dbReference type="AlphaFoldDB" id="A0AAV6WFF4"/>
<evidence type="ECO:0000256" key="1">
    <source>
        <dbReference type="ARBA" id="ARBA00004123"/>
    </source>
</evidence>
<proteinExistence type="predicted"/>
<organism evidence="6 7">
    <name type="scientific">Buddleja alternifolia</name>
    <dbReference type="NCBI Taxonomy" id="168488"/>
    <lineage>
        <taxon>Eukaryota</taxon>
        <taxon>Viridiplantae</taxon>
        <taxon>Streptophyta</taxon>
        <taxon>Embryophyta</taxon>
        <taxon>Tracheophyta</taxon>
        <taxon>Spermatophyta</taxon>
        <taxon>Magnoliopsida</taxon>
        <taxon>eudicotyledons</taxon>
        <taxon>Gunneridae</taxon>
        <taxon>Pentapetalae</taxon>
        <taxon>asterids</taxon>
        <taxon>lamiids</taxon>
        <taxon>Lamiales</taxon>
        <taxon>Scrophulariaceae</taxon>
        <taxon>Buddlejeae</taxon>
        <taxon>Buddleja</taxon>
    </lineage>
</organism>
<dbReference type="InterPro" id="IPR005818">
    <property type="entry name" value="Histone_H1/H5_H15"/>
</dbReference>
<evidence type="ECO:0000256" key="3">
    <source>
        <dbReference type="ARBA" id="ARBA00023242"/>
    </source>
</evidence>
<dbReference type="InterPro" id="IPR036388">
    <property type="entry name" value="WH-like_DNA-bd_sf"/>
</dbReference>
<dbReference type="PROSITE" id="PS51504">
    <property type="entry name" value="H15"/>
    <property type="match status" value="1"/>
</dbReference>
<keyword evidence="7" id="KW-1185">Reference proteome</keyword>
<dbReference type="Proteomes" id="UP000826271">
    <property type="component" value="Unassembled WGS sequence"/>
</dbReference>
<evidence type="ECO:0000313" key="7">
    <source>
        <dbReference type="Proteomes" id="UP000826271"/>
    </source>
</evidence>
<dbReference type="GO" id="GO:0030261">
    <property type="term" value="P:chromosome condensation"/>
    <property type="evidence" value="ECO:0007669"/>
    <property type="project" value="TreeGrafter"/>
</dbReference>
<feature type="domain" description="H15" evidence="5">
    <location>
        <begin position="62"/>
        <end position="132"/>
    </location>
</feature>
<dbReference type="GO" id="GO:0003690">
    <property type="term" value="F:double-stranded DNA binding"/>
    <property type="evidence" value="ECO:0007669"/>
    <property type="project" value="TreeGrafter"/>
</dbReference>